<dbReference type="Gene3D" id="2.60.40.10">
    <property type="entry name" value="Immunoglobulins"/>
    <property type="match status" value="11"/>
</dbReference>
<dbReference type="PROSITE" id="PS50853">
    <property type="entry name" value="FN3"/>
    <property type="match status" value="1"/>
</dbReference>
<dbReference type="GO" id="GO:0016020">
    <property type="term" value="C:membrane"/>
    <property type="evidence" value="ECO:0007669"/>
    <property type="project" value="UniProtKB-SubCell"/>
</dbReference>
<feature type="domain" description="Ig-like" evidence="8">
    <location>
        <begin position="4"/>
        <end position="115"/>
    </location>
</feature>
<dbReference type="InterPro" id="IPR013783">
    <property type="entry name" value="Ig-like_fold"/>
</dbReference>
<accession>A0A3Q0J753</accession>
<dbReference type="SMART" id="SM00060">
    <property type="entry name" value="FN3"/>
    <property type="match status" value="1"/>
</dbReference>
<dbReference type="STRING" id="121845.A0A3Q0J753"/>
<feature type="domain" description="Ig-like" evidence="8">
    <location>
        <begin position="512"/>
        <end position="603"/>
    </location>
</feature>
<gene>
    <name evidence="11" type="primary">LOC103515972</name>
</gene>
<keyword evidence="2" id="KW-0677">Repeat</keyword>
<sequence length="1354" mass="147291">SAPPSSIEIVGHPSNSKIEIRENQEITLECLVKNAKPAAKIVWYRGNTELKLDNRQDNVLDIEERIGHTKVHRATVSSKIRIKPSKEDDFAEYTCEATHEALPSDMPMRTTVQLSVMYPPDPPYIEGYTEGETIRRAQTVELVCRSRGGNPPAQLTWYKNDETRRVQYREFLALVSGFSAPLLGRCYGCCSSLLFFLTSTRQYSWELQEFSNPPDPPYIEGYTEGETIRRAQTVELVCRSRGGNPPAQLTWYKNDETRRVQYRTSNRMSESTLSFVAEAGDNKAKFRCEASNVMSHTPLKTELTLTVFFAPATVSITGPKEARVGDIVPLTCTTAPSNPPAQITWQIGGAKVRNATQNTQEKTTCVLSESTLSFVAEAGDNKAKFRCEASNVMSHTPLKTELTLTVFFAPATVSITGPKEARVGDIVPLTCTTAPSNPPAQITWQIGGAKVRNATQNTQVSSEGGWTSSSNTSVVITADMRNLVVVCYGHNKQLTEHATVTHTISVLYPPGPPIITGFDTSKPLIAGSIHKISCLSSGGNPLANLVWYKNDKKINSVTKETDKNTVSSELTLLINVTDNEAIYKCEASNPATEIPLIETVQFSVYFPPDHVHISRDPENLRAGTQATLTCDASSSNPPAQMSWYREGIPVLDGVRNLTKPGLHGGVISSIVLGLNVSHDVNGVTYTCQATNPALMRSINDAVQLNVMYKPVFLEDLPTHYTGVEGSGLQIRMPARGHPAKISYTWTKDRAPLMSKHGLSVEGSALNFTALNRSDAGSYSVEAVNIEGAATMLFNVTVHYPARISNKSDAIVVAPGDTAELWCQLDGSPLLPEHVTWRRPRGQDPSGLGAGLGAHGNLDGAVLSFKNNIAYLTLSGVEKKDMGAFECSVFNGLGNRTRASPFLVVKHEPEMIELPHLMKSASKRGQDARLVCRASGAPKVNFKWTRDGVLIPGNDTKRKYTIQVNQLNPITYESVLTVHNINNSDYGTFACLAKNALGQNTTHIQLMVTGRPDPPMSLSVLNMTHSTVTLAWIPGFDGGEPVTYHVRYRVVGSSNSQYYLVRTENATDCVLSGLQLGTQYEFSVMAANNIGDSDYSETVQASTSSESPSLPSLKSSGGEDAAPSVDEADSRAVLLIGGAVGISLVLLNILVVGCCLHRRSKKRVSGTSEQSSKTATIEMYAPSSFNETVTGETLSSVSEKSETYSEHNQDYGVSTSEQSSKTATIEMYAPSSFNETVTGETLSSVSEKSETYSEHNQDYGKLVYVIEKRTNFTFLNKFLSPGVQSGADSNGYYNSGPDPRYVAYPPPVQFAQPPLLPQPPSLRANVPPPDVTVLGAPHLTTFYGGVPLENEGHLV</sequence>
<dbReference type="InterPro" id="IPR036116">
    <property type="entry name" value="FN3_sf"/>
</dbReference>
<dbReference type="PANTHER" id="PTHR45889">
    <property type="entry name" value="IG-LIKE DOMAIN-CONTAINING PROTEIN"/>
    <property type="match status" value="1"/>
</dbReference>
<evidence type="ECO:0000256" key="1">
    <source>
        <dbReference type="ARBA" id="ARBA00004167"/>
    </source>
</evidence>
<feature type="domain" description="Ig-like" evidence="8">
    <location>
        <begin position="123"/>
        <end position="189"/>
    </location>
</feature>
<feature type="non-terminal residue" evidence="11">
    <location>
        <position position="1"/>
    </location>
</feature>
<dbReference type="Pfam" id="PF00041">
    <property type="entry name" value="fn3"/>
    <property type="match status" value="1"/>
</dbReference>
<dbReference type="RefSeq" id="XP_026684299.1">
    <property type="nucleotide sequence ID" value="XM_026828498.1"/>
</dbReference>
<feature type="domain" description="Ig-like" evidence="8">
    <location>
        <begin position="608"/>
        <end position="699"/>
    </location>
</feature>
<dbReference type="SUPFAM" id="SSF48726">
    <property type="entry name" value="Immunoglobulin"/>
    <property type="match status" value="10"/>
</dbReference>
<name>A0A3Q0J753_DIACI</name>
<dbReference type="CDD" id="cd00096">
    <property type="entry name" value="Ig"/>
    <property type="match status" value="1"/>
</dbReference>
<dbReference type="FunFam" id="2.60.40.10:FF:000405">
    <property type="entry name" value="nephrin isoform X1"/>
    <property type="match status" value="2"/>
</dbReference>
<dbReference type="Pfam" id="PF13895">
    <property type="entry name" value="Ig_2"/>
    <property type="match status" value="1"/>
</dbReference>
<keyword evidence="10" id="KW-1185">Reference proteome</keyword>
<dbReference type="Pfam" id="PF08205">
    <property type="entry name" value="C2-set_2"/>
    <property type="match status" value="3"/>
</dbReference>
<feature type="region of interest" description="Disordered" evidence="6">
    <location>
        <begin position="1190"/>
        <end position="1217"/>
    </location>
</feature>
<feature type="domain" description="Ig-like" evidence="8">
    <location>
        <begin position="311"/>
        <end position="405"/>
    </location>
</feature>
<dbReference type="Pfam" id="PF13927">
    <property type="entry name" value="Ig_3"/>
    <property type="match status" value="3"/>
</dbReference>
<proteinExistence type="predicted"/>
<feature type="compositionally biased region" description="Low complexity" evidence="6">
    <location>
        <begin position="1101"/>
        <end position="1118"/>
    </location>
</feature>
<dbReference type="GO" id="GO:0009653">
    <property type="term" value="P:anatomical structure morphogenesis"/>
    <property type="evidence" value="ECO:0007669"/>
    <property type="project" value="UniProtKB-ARBA"/>
</dbReference>
<dbReference type="InterPro" id="IPR003598">
    <property type="entry name" value="Ig_sub2"/>
</dbReference>
<dbReference type="InterPro" id="IPR003599">
    <property type="entry name" value="Ig_sub"/>
</dbReference>
<dbReference type="SMART" id="SM00409">
    <property type="entry name" value="IG"/>
    <property type="match status" value="8"/>
</dbReference>
<evidence type="ECO:0000313" key="11">
    <source>
        <dbReference type="RefSeq" id="XP_026684299.1"/>
    </source>
</evidence>
<keyword evidence="4" id="KW-1015">Disulfide bond</keyword>
<evidence type="ECO:0000256" key="6">
    <source>
        <dbReference type="SAM" id="MobiDB-lite"/>
    </source>
</evidence>
<dbReference type="InterPro" id="IPR013162">
    <property type="entry name" value="CD80_C2-set"/>
</dbReference>
<dbReference type="InterPro" id="IPR036179">
    <property type="entry name" value="Ig-like_dom_sf"/>
</dbReference>
<reference evidence="11" key="1">
    <citation type="submission" date="2025-08" db="UniProtKB">
        <authorList>
            <consortium name="RefSeq"/>
        </authorList>
    </citation>
    <scope>IDENTIFICATION</scope>
</reference>
<dbReference type="SMART" id="SM00408">
    <property type="entry name" value="IGc2"/>
    <property type="match status" value="7"/>
</dbReference>
<dbReference type="Proteomes" id="UP000079169">
    <property type="component" value="Unplaced"/>
</dbReference>
<dbReference type="GO" id="GO:0030154">
    <property type="term" value="P:cell differentiation"/>
    <property type="evidence" value="ECO:0007669"/>
    <property type="project" value="UniProtKB-ARBA"/>
</dbReference>
<evidence type="ECO:0000256" key="4">
    <source>
        <dbReference type="ARBA" id="ARBA00023157"/>
    </source>
</evidence>
<feature type="domain" description="Ig-like" evidence="8">
    <location>
        <begin position="908"/>
        <end position="1008"/>
    </location>
</feature>
<evidence type="ECO:0000256" key="3">
    <source>
        <dbReference type="ARBA" id="ARBA00023136"/>
    </source>
</evidence>
<feature type="compositionally biased region" description="Basic and acidic residues" evidence="6">
    <location>
        <begin position="1198"/>
        <end position="1208"/>
    </location>
</feature>
<dbReference type="CDD" id="cd00063">
    <property type="entry name" value="FN3"/>
    <property type="match status" value="1"/>
</dbReference>
<keyword evidence="5" id="KW-0393">Immunoglobulin domain</keyword>
<feature type="domain" description="Fibronectin type-III" evidence="9">
    <location>
        <begin position="1013"/>
        <end position="1105"/>
    </location>
</feature>
<evidence type="ECO:0000256" key="2">
    <source>
        <dbReference type="ARBA" id="ARBA00022737"/>
    </source>
</evidence>
<dbReference type="InterPro" id="IPR003961">
    <property type="entry name" value="FN3_dom"/>
</dbReference>
<organism evidence="10 11">
    <name type="scientific">Diaphorina citri</name>
    <name type="common">Asian citrus psyllid</name>
    <dbReference type="NCBI Taxonomy" id="121845"/>
    <lineage>
        <taxon>Eukaryota</taxon>
        <taxon>Metazoa</taxon>
        <taxon>Ecdysozoa</taxon>
        <taxon>Arthropoda</taxon>
        <taxon>Hexapoda</taxon>
        <taxon>Insecta</taxon>
        <taxon>Pterygota</taxon>
        <taxon>Neoptera</taxon>
        <taxon>Paraneoptera</taxon>
        <taxon>Hemiptera</taxon>
        <taxon>Sternorrhyncha</taxon>
        <taxon>Psylloidea</taxon>
        <taxon>Psyllidae</taxon>
        <taxon>Diaphorininae</taxon>
        <taxon>Diaphorina</taxon>
    </lineage>
</organism>
<keyword evidence="7" id="KW-1133">Transmembrane helix</keyword>
<feature type="domain" description="Ig-like" evidence="8">
    <location>
        <begin position="410"/>
        <end position="501"/>
    </location>
</feature>
<dbReference type="PaxDb" id="121845-A0A3Q0J753"/>
<comment type="subcellular location">
    <subcellularLocation>
        <location evidence="1">Membrane</location>
        <topology evidence="1">Single-pass membrane protein</topology>
    </subcellularLocation>
</comment>
<dbReference type="PROSITE" id="PS00290">
    <property type="entry name" value="IG_MHC"/>
    <property type="match status" value="1"/>
</dbReference>
<dbReference type="FunFam" id="2.60.40.10:FF:000032">
    <property type="entry name" value="palladin isoform X1"/>
    <property type="match status" value="1"/>
</dbReference>
<dbReference type="Pfam" id="PF07679">
    <property type="entry name" value="I-set"/>
    <property type="match status" value="3"/>
</dbReference>
<evidence type="ECO:0000313" key="10">
    <source>
        <dbReference type="Proteomes" id="UP000079169"/>
    </source>
</evidence>
<dbReference type="PANTHER" id="PTHR45889:SF8">
    <property type="entry name" value="IG-LIKE DOMAIN-CONTAINING PROTEIN"/>
    <property type="match status" value="1"/>
</dbReference>
<dbReference type="InterPro" id="IPR007110">
    <property type="entry name" value="Ig-like_dom"/>
</dbReference>
<feature type="region of interest" description="Disordered" evidence="6">
    <location>
        <begin position="1096"/>
        <end position="1123"/>
    </location>
</feature>
<protein>
    <submittedName>
        <fullName evidence="11">Synaptogenesis protein syg-2-like</fullName>
    </submittedName>
</protein>
<dbReference type="KEGG" id="dci:103515972"/>
<feature type="domain" description="Ig-like" evidence="8">
    <location>
        <begin position="710"/>
        <end position="796"/>
    </location>
</feature>
<dbReference type="PROSITE" id="PS50835">
    <property type="entry name" value="IG_LIKE"/>
    <property type="match status" value="10"/>
</dbReference>
<evidence type="ECO:0000256" key="7">
    <source>
        <dbReference type="SAM" id="Phobius"/>
    </source>
</evidence>
<keyword evidence="7" id="KW-0812">Transmembrane</keyword>
<dbReference type="SUPFAM" id="SSF49265">
    <property type="entry name" value="Fibronectin type III"/>
    <property type="match status" value="1"/>
</dbReference>
<feature type="domain" description="Ig-like" evidence="8">
    <location>
        <begin position="217"/>
        <end position="306"/>
    </location>
</feature>
<evidence type="ECO:0000259" key="8">
    <source>
        <dbReference type="PROSITE" id="PS50835"/>
    </source>
</evidence>
<dbReference type="GeneID" id="103515972"/>
<evidence type="ECO:0000259" key="9">
    <source>
        <dbReference type="PROSITE" id="PS50853"/>
    </source>
</evidence>
<dbReference type="InterPro" id="IPR013098">
    <property type="entry name" value="Ig_I-set"/>
</dbReference>
<dbReference type="InterPro" id="IPR003006">
    <property type="entry name" value="Ig/MHC_CS"/>
</dbReference>
<feature type="domain" description="Ig-like" evidence="8">
    <location>
        <begin position="800"/>
        <end position="899"/>
    </location>
</feature>
<keyword evidence="3 7" id="KW-0472">Membrane</keyword>
<evidence type="ECO:0000256" key="5">
    <source>
        <dbReference type="ARBA" id="ARBA00023319"/>
    </source>
</evidence>
<feature type="transmembrane region" description="Helical" evidence="7">
    <location>
        <begin position="1131"/>
        <end position="1155"/>
    </location>
</feature>